<organism evidence="1 2">
    <name type="scientific">Burkholderia puraquae</name>
    <dbReference type="NCBI Taxonomy" id="1904757"/>
    <lineage>
        <taxon>Bacteria</taxon>
        <taxon>Pseudomonadati</taxon>
        <taxon>Pseudomonadota</taxon>
        <taxon>Betaproteobacteria</taxon>
        <taxon>Burkholderiales</taxon>
        <taxon>Burkholderiaceae</taxon>
        <taxon>Burkholderia</taxon>
        <taxon>Burkholderia cepacia complex</taxon>
    </lineage>
</organism>
<sequence length="38" mass="4516">MRLKTFQAREYCVECENLLRERAAKLAEHQFARPGGHR</sequence>
<gene>
    <name evidence="1" type="ORF">LMG29660_06842</name>
</gene>
<dbReference type="Proteomes" id="UP000494135">
    <property type="component" value="Unassembled WGS sequence"/>
</dbReference>
<accession>A0A6J5F138</accession>
<proteinExistence type="predicted"/>
<dbReference type="EMBL" id="CADIKG010000032">
    <property type="protein sequence ID" value="CAB3771262.1"/>
    <property type="molecule type" value="Genomic_DNA"/>
</dbReference>
<evidence type="ECO:0000313" key="2">
    <source>
        <dbReference type="Proteomes" id="UP000494135"/>
    </source>
</evidence>
<dbReference type="AlphaFoldDB" id="A0A6J5F138"/>
<evidence type="ECO:0000313" key="1">
    <source>
        <dbReference type="EMBL" id="CAB3771262.1"/>
    </source>
</evidence>
<protein>
    <submittedName>
        <fullName evidence="1">Uncharacterized protein</fullName>
    </submittedName>
</protein>
<reference evidence="1 2" key="1">
    <citation type="submission" date="2020-04" db="EMBL/GenBank/DDBJ databases">
        <authorList>
            <person name="De Canck E."/>
        </authorList>
    </citation>
    <scope>NUCLEOTIDE SEQUENCE [LARGE SCALE GENOMIC DNA]</scope>
    <source>
        <strain evidence="1 2">LMG 29660</strain>
    </source>
</reference>
<name>A0A6J5F138_9BURK</name>